<dbReference type="EMBL" id="JAFLCK010000001">
    <property type="protein sequence ID" value="MBN8658770.1"/>
    <property type="molecule type" value="Genomic_DNA"/>
</dbReference>
<sequence length="310" mass="34092">MKKITCPFLLAIVVCWSTFILTGCGSPRVSNLTNQLDATTAGSTQKTKAFLQKLNEIHRQLFLDGQKVDDVPLADTPGSIGSTSLSTDDVAAIAQLLRDAPGIVPSSGHMPYYSVEAVQARTCYASTIETYGTQVNLIVNSKTSTEAQKRLGDLRSQLEQLGAEVMSTKLPSAQQAGAKLRELSGPVIDLGRIGANALLAYIRENWTNETVSANEQIYSQTCVALSDDLQLGAERAKTRTSRLITVYKRYFAKKKKENRFTESDRKTYEAELDKLTKYVQEIDNENPAPLYIRAKSLHDKLAGLVKPGKR</sequence>
<comment type="caution">
    <text evidence="1">The sequence shown here is derived from an EMBL/GenBank/DDBJ whole genome shotgun (WGS) entry which is preliminary data.</text>
</comment>
<accession>A0A8J7PF46</accession>
<reference evidence="1" key="1">
    <citation type="submission" date="2021-02" db="EMBL/GenBank/DDBJ databases">
        <title>Genome-Resolved Metagenomics of a Microbial Community Performing Photosynthetic Biological Nutrient Removal.</title>
        <authorList>
            <person name="Mcdaniel E.A."/>
        </authorList>
    </citation>
    <scope>NUCLEOTIDE SEQUENCE</scope>
    <source>
        <strain evidence="1">UWPOB_OBS1</strain>
    </source>
</reference>
<dbReference type="Proteomes" id="UP000664277">
    <property type="component" value="Unassembled WGS sequence"/>
</dbReference>
<evidence type="ECO:0000313" key="2">
    <source>
        <dbReference type="Proteomes" id="UP000664277"/>
    </source>
</evidence>
<proteinExistence type="predicted"/>
<name>A0A8J7PF46_9BACT</name>
<protein>
    <recommendedName>
        <fullName evidence="3">DUF3829 domain-containing protein</fullName>
    </recommendedName>
</protein>
<organism evidence="1 2">
    <name type="scientific">Candidatus Obscuribacter phosphatis</name>
    <dbReference type="NCBI Taxonomy" id="1906157"/>
    <lineage>
        <taxon>Bacteria</taxon>
        <taxon>Bacillati</taxon>
        <taxon>Candidatus Melainabacteria</taxon>
        <taxon>Candidatus Obscuribacterales</taxon>
        <taxon>Candidatus Obscuribacteraceae</taxon>
        <taxon>Candidatus Obscuribacter</taxon>
    </lineage>
</organism>
<evidence type="ECO:0000313" key="1">
    <source>
        <dbReference type="EMBL" id="MBN8658770.1"/>
    </source>
</evidence>
<dbReference type="AlphaFoldDB" id="A0A8J7PF46"/>
<dbReference type="PROSITE" id="PS51257">
    <property type="entry name" value="PROKAR_LIPOPROTEIN"/>
    <property type="match status" value="1"/>
</dbReference>
<gene>
    <name evidence="1" type="ORF">J0M35_00285</name>
</gene>
<evidence type="ECO:0008006" key="3">
    <source>
        <dbReference type="Google" id="ProtNLM"/>
    </source>
</evidence>